<dbReference type="AlphaFoldDB" id="A0A0K6G4B3"/>
<evidence type="ECO:0000313" key="2">
    <source>
        <dbReference type="EMBL" id="CUA73097.1"/>
    </source>
</evidence>
<name>A0A0K6G4B3_9AGAM</name>
<dbReference type="EMBL" id="CYGV01001345">
    <property type="protein sequence ID" value="CUA73097.1"/>
    <property type="molecule type" value="Genomic_DNA"/>
</dbReference>
<protein>
    <submittedName>
        <fullName evidence="2">Uncharacterized protein</fullName>
    </submittedName>
</protein>
<feature type="region of interest" description="Disordered" evidence="1">
    <location>
        <begin position="89"/>
        <end position="112"/>
    </location>
</feature>
<dbReference type="Proteomes" id="UP000044841">
    <property type="component" value="Unassembled WGS sequence"/>
</dbReference>
<evidence type="ECO:0000313" key="3">
    <source>
        <dbReference type="Proteomes" id="UP000044841"/>
    </source>
</evidence>
<reference evidence="2 3" key="1">
    <citation type="submission" date="2015-07" db="EMBL/GenBank/DDBJ databases">
        <authorList>
            <person name="Noorani M."/>
        </authorList>
    </citation>
    <scope>NUCLEOTIDE SEQUENCE [LARGE SCALE GENOMIC DNA]</scope>
    <source>
        <strain evidence="2">BBA 69670</strain>
    </source>
</reference>
<gene>
    <name evidence="2" type="ORF">RSOLAG22IIIB_05170</name>
</gene>
<evidence type="ECO:0000256" key="1">
    <source>
        <dbReference type="SAM" id="MobiDB-lite"/>
    </source>
</evidence>
<sequence>MSPPGAVTPRRMGQLQSQWRDYAAGYLGAIFIQDDPNNVSAPVLQMCPNTPKLDNAISVEEMEAELFETACQASLQEHLEVLAAQELEELMPGDEDEGSHTPRANFANTERN</sequence>
<accession>A0A0K6G4B3</accession>
<proteinExistence type="predicted"/>
<keyword evidence="3" id="KW-1185">Reference proteome</keyword>
<organism evidence="2 3">
    <name type="scientific">Rhizoctonia solani</name>
    <dbReference type="NCBI Taxonomy" id="456999"/>
    <lineage>
        <taxon>Eukaryota</taxon>
        <taxon>Fungi</taxon>
        <taxon>Dikarya</taxon>
        <taxon>Basidiomycota</taxon>
        <taxon>Agaricomycotina</taxon>
        <taxon>Agaricomycetes</taxon>
        <taxon>Cantharellales</taxon>
        <taxon>Ceratobasidiaceae</taxon>
        <taxon>Rhizoctonia</taxon>
    </lineage>
</organism>